<dbReference type="InterPro" id="IPR029028">
    <property type="entry name" value="Alpha/beta_knot_MTases"/>
</dbReference>
<gene>
    <name evidence="15" type="ORF">BSCA_1413</name>
</gene>
<evidence type="ECO:0000259" key="14">
    <source>
        <dbReference type="Pfam" id="PF20260"/>
    </source>
</evidence>
<dbReference type="eggNOG" id="COG1385">
    <property type="taxonomic scope" value="Bacteria"/>
</dbReference>
<comment type="catalytic activity">
    <reaction evidence="11 12">
        <text>uridine(1498) in 16S rRNA + S-adenosyl-L-methionine = N(3)-methyluridine(1498) in 16S rRNA + S-adenosyl-L-homocysteine + H(+)</text>
        <dbReference type="Rhea" id="RHEA:42920"/>
        <dbReference type="Rhea" id="RHEA-COMP:10283"/>
        <dbReference type="Rhea" id="RHEA-COMP:10284"/>
        <dbReference type="ChEBI" id="CHEBI:15378"/>
        <dbReference type="ChEBI" id="CHEBI:57856"/>
        <dbReference type="ChEBI" id="CHEBI:59789"/>
        <dbReference type="ChEBI" id="CHEBI:65315"/>
        <dbReference type="ChEBI" id="CHEBI:74502"/>
        <dbReference type="EC" id="2.1.1.193"/>
    </reaction>
</comment>
<keyword evidence="6 12" id="KW-0698">rRNA processing</keyword>
<dbReference type="PANTHER" id="PTHR30027:SF3">
    <property type="entry name" value="16S RRNA (URACIL(1498)-N(3))-METHYLTRANSFERASE"/>
    <property type="match status" value="1"/>
</dbReference>
<dbReference type="SUPFAM" id="SSF88697">
    <property type="entry name" value="PUA domain-like"/>
    <property type="match status" value="1"/>
</dbReference>
<dbReference type="STRING" id="158787.BSCA_1413"/>
<dbReference type="GeneID" id="85165722"/>
<reference evidence="15 16" key="1">
    <citation type="submission" date="2014-03" db="EMBL/GenBank/DDBJ databases">
        <title>Genomics of Bifidobacteria.</title>
        <authorList>
            <person name="Ventura M."/>
            <person name="Milani C."/>
            <person name="Lugli G.A."/>
        </authorList>
    </citation>
    <scope>NUCLEOTIDE SEQUENCE [LARGE SCALE GENOMIC DNA]</scope>
    <source>
        <strain evidence="15 16">LMG 21589</strain>
    </source>
</reference>
<evidence type="ECO:0000313" key="15">
    <source>
        <dbReference type="EMBL" id="KFI94386.1"/>
    </source>
</evidence>
<protein>
    <recommendedName>
        <fullName evidence="4 12">Ribosomal RNA small subunit methyltransferase E</fullName>
        <ecNumber evidence="3 12">2.1.1.193</ecNumber>
    </recommendedName>
</protein>
<dbReference type="Pfam" id="PF04452">
    <property type="entry name" value="Methyltrans_RNA"/>
    <property type="match status" value="1"/>
</dbReference>
<evidence type="ECO:0000256" key="2">
    <source>
        <dbReference type="ARBA" id="ARBA00005528"/>
    </source>
</evidence>
<organism evidence="15 16">
    <name type="scientific">Bifidobacterium scardovii</name>
    <dbReference type="NCBI Taxonomy" id="158787"/>
    <lineage>
        <taxon>Bacteria</taxon>
        <taxon>Bacillati</taxon>
        <taxon>Actinomycetota</taxon>
        <taxon>Actinomycetes</taxon>
        <taxon>Bifidobacteriales</taxon>
        <taxon>Bifidobacteriaceae</taxon>
        <taxon>Bifidobacterium</taxon>
    </lineage>
</organism>
<keyword evidence="9 12" id="KW-0949">S-adenosyl-L-methionine</keyword>
<dbReference type="GO" id="GO:0070475">
    <property type="term" value="P:rRNA base methylation"/>
    <property type="evidence" value="ECO:0007669"/>
    <property type="project" value="TreeGrafter"/>
</dbReference>
<feature type="domain" description="Ribosomal RNA small subunit methyltransferase E methyltransferase" evidence="13">
    <location>
        <begin position="83"/>
        <end position="257"/>
    </location>
</feature>
<evidence type="ECO:0000256" key="3">
    <source>
        <dbReference type="ARBA" id="ARBA00012328"/>
    </source>
</evidence>
<evidence type="ECO:0000256" key="5">
    <source>
        <dbReference type="ARBA" id="ARBA00022490"/>
    </source>
</evidence>
<evidence type="ECO:0000313" key="16">
    <source>
        <dbReference type="Proteomes" id="UP000029033"/>
    </source>
</evidence>
<dbReference type="Proteomes" id="UP000029033">
    <property type="component" value="Unassembled WGS sequence"/>
</dbReference>
<dbReference type="PANTHER" id="PTHR30027">
    <property type="entry name" value="RIBOSOMAL RNA SMALL SUBUNIT METHYLTRANSFERASE E"/>
    <property type="match status" value="1"/>
</dbReference>
<dbReference type="Pfam" id="PF20260">
    <property type="entry name" value="PUA_4"/>
    <property type="match status" value="1"/>
</dbReference>
<dbReference type="Gene3D" id="3.40.1280.10">
    <property type="match status" value="1"/>
</dbReference>
<comment type="function">
    <text evidence="10 12">Specifically methylates the N3 position of the uracil ring of uridine 1498 (m3U1498) in 16S rRNA. Acts on the fully assembled 30S ribosomal subunit.</text>
</comment>
<sequence>MTNPLFLLDPSRDDVPVNCDELNTGWKITLPAAVRRHAVQAMRLSEGDELDLSDGEGLRIRAVIADADAGLAEVREVGREAQPVTRLALIQALAKTGHDEQAIDVATQIGVDTVIPWQADRSIAKWKAGRTDRKWRQVLTAATEQSRRAWTPRLADCVSSKQIVAICRRACVHGDLVIVLHQDATDTWDGIEGLVRAMADKCLEDGRPRTVSVVVGPEGGISEDEVEAFTAAGARAVVLGTNILRASAAGPVALSLLARALGRFA</sequence>
<evidence type="ECO:0000256" key="6">
    <source>
        <dbReference type="ARBA" id="ARBA00022552"/>
    </source>
</evidence>
<evidence type="ECO:0000259" key="13">
    <source>
        <dbReference type="Pfam" id="PF04452"/>
    </source>
</evidence>
<feature type="domain" description="Ribosomal RNA small subunit methyltransferase E PUA-like" evidence="14">
    <location>
        <begin position="35"/>
        <end position="76"/>
    </location>
</feature>
<keyword evidence="5 12" id="KW-0963">Cytoplasm</keyword>
<dbReference type="GO" id="GO:0005737">
    <property type="term" value="C:cytoplasm"/>
    <property type="evidence" value="ECO:0007669"/>
    <property type="project" value="UniProtKB-SubCell"/>
</dbReference>
<evidence type="ECO:0000256" key="4">
    <source>
        <dbReference type="ARBA" id="ARBA00013673"/>
    </source>
</evidence>
<dbReference type="EMBL" id="JGZO01000008">
    <property type="protein sequence ID" value="KFI94386.1"/>
    <property type="molecule type" value="Genomic_DNA"/>
</dbReference>
<dbReference type="CDD" id="cd18084">
    <property type="entry name" value="RsmE-like"/>
    <property type="match status" value="1"/>
</dbReference>
<comment type="caution">
    <text evidence="15">The sequence shown here is derived from an EMBL/GenBank/DDBJ whole genome shotgun (WGS) entry which is preliminary data.</text>
</comment>
<dbReference type="InterPro" id="IPR006700">
    <property type="entry name" value="RsmE"/>
</dbReference>
<evidence type="ECO:0000256" key="9">
    <source>
        <dbReference type="ARBA" id="ARBA00022691"/>
    </source>
</evidence>
<evidence type="ECO:0000256" key="10">
    <source>
        <dbReference type="ARBA" id="ARBA00025699"/>
    </source>
</evidence>
<dbReference type="InterPro" id="IPR015947">
    <property type="entry name" value="PUA-like_sf"/>
</dbReference>
<dbReference type="SUPFAM" id="SSF75217">
    <property type="entry name" value="alpha/beta knot"/>
    <property type="match status" value="1"/>
</dbReference>
<dbReference type="AlphaFoldDB" id="A0A087DFT6"/>
<proteinExistence type="inferred from homology"/>
<keyword evidence="16" id="KW-1185">Reference proteome</keyword>
<evidence type="ECO:0000256" key="1">
    <source>
        <dbReference type="ARBA" id="ARBA00004496"/>
    </source>
</evidence>
<dbReference type="InterPro" id="IPR046887">
    <property type="entry name" value="RsmE_PUA-like"/>
</dbReference>
<dbReference type="OrthoDB" id="9808126at2"/>
<dbReference type="GO" id="GO:0070042">
    <property type="term" value="F:rRNA (uridine-N3-)-methyltransferase activity"/>
    <property type="evidence" value="ECO:0007669"/>
    <property type="project" value="TreeGrafter"/>
</dbReference>
<dbReference type="InterPro" id="IPR046886">
    <property type="entry name" value="RsmE_MTase_dom"/>
</dbReference>
<accession>A0A087DFT6</accession>
<evidence type="ECO:0000256" key="11">
    <source>
        <dbReference type="ARBA" id="ARBA00047944"/>
    </source>
</evidence>
<evidence type="ECO:0000256" key="7">
    <source>
        <dbReference type="ARBA" id="ARBA00022603"/>
    </source>
</evidence>
<comment type="subcellular location">
    <subcellularLocation>
        <location evidence="1 12">Cytoplasm</location>
    </subcellularLocation>
</comment>
<keyword evidence="8 12" id="KW-0808">Transferase</keyword>
<comment type="similarity">
    <text evidence="2 12">Belongs to the RNA methyltransferase RsmE family.</text>
</comment>
<dbReference type="PIRSF" id="PIRSF015601">
    <property type="entry name" value="MTase_slr0722"/>
    <property type="match status" value="1"/>
</dbReference>
<dbReference type="EC" id="2.1.1.193" evidence="3 12"/>
<keyword evidence="7 12" id="KW-0489">Methyltransferase</keyword>
<dbReference type="InterPro" id="IPR029026">
    <property type="entry name" value="tRNA_m1G_MTases_N"/>
</dbReference>
<dbReference type="NCBIfam" id="NF008693">
    <property type="entry name" value="PRK11713.2-3"/>
    <property type="match status" value="1"/>
</dbReference>
<evidence type="ECO:0000256" key="8">
    <source>
        <dbReference type="ARBA" id="ARBA00022679"/>
    </source>
</evidence>
<dbReference type="NCBIfam" id="TIGR00046">
    <property type="entry name" value="RsmE family RNA methyltransferase"/>
    <property type="match status" value="1"/>
</dbReference>
<name>A0A087DFT6_9BIFI</name>
<evidence type="ECO:0000256" key="12">
    <source>
        <dbReference type="PIRNR" id="PIRNR015601"/>
    </source>
</evidence>
<dbReference type="RefSeq" id="WP_033517479.1">
    <property type="nucleotide sequence ID" value="NZ_CAUPKV010000046.1"/>
</dbReference>